<feature type="domain" description="PA14" evidence="3">
    <location>
        <begin position="315"/>
        <end position="462"/>
    </location>
</feature>
<evidence type="ECO:0000313" key="5">
    <source>
        <dbReference type="Proteomes" id="UP001178507"/>
    </source>
</evidence>
<protein>
    <recommendedName>
        <fullName evidence="3">PA14 domain-containing protein</fullName>
    </recommendedName>
</protein>
<dbReference type="InterPro" id="IPR037524">
    <property type="entry name" value="PA14/GLEYA"/>
</dbReference>
<keyword evidence="2" id="KW-0732">Signal</keyword>
<dbReference type="Gene3D" id="3.90.182.10">
    <property type="entry name" value="Toxin - Anthrax Protective Antigen,domain 1"/>
    <property type="match status" value="1"/>
</dbReference>
<gene>
    <name evidence="4" type="ORF">EVOR1521_LOCUS19994</name>
</gene>
<name>A0AA36IZ93_9DINO</name>
<evidence type="ECO:0000256" key="2">
    <source>
        <dbReference type="SAM" id="SignalP"/>
    </source>
</evidence>
<keyword evidence="5" id="KW-1185">Reference proteome</keyword>
<proteinExistence type="predicted"/>
<dbReference type="InterPro" id="IPR014917">
    <property type="entry name" value="DUF1800"/>
</dbReference>
<evidence type="ECO:0000313" key="4">
    <source>
        <dbReference type="EMBL" id="CAJ1395593.1"/>
    </source>
</evidence>
<evidence type="ECO:0000256" key="1">
    <source>
        <dbReference type="SAM" id="MobiDB-lite"/>
    </source>
</evidence>
<dbReference type="PANTHER" id="PTHR43737">
    <property type="entry name" value="BLL7424 PROTEIN"/>
    <property type="match status" value="1"/>
</dbReference>
<reference evidence="4" key="1">
    <citation type="submission" date="2023-08" db="EMBL/GenBank/DDBJ databases">
        <authorList>
            <person name="Chen Y."/>
            <person name="Shah S."/>
            <person name="Dougan E. K."/>
            <person name="Thang M."/>
            <person name="Chan C."/>
        </authorList>
    </citation>
    <scope>NUCLEOTIDE SEQUENCE</scope>
</reference>
<dbReference type="Pfam" id="PF08811">
    <property type="entry name" value="DUF1800"/>
    <property type="match status" value="2"/>
</dbReference>
<accession>A0AA36IZ93</accession>
<feature type="signal peptide" evidence="2">
    <location>
        <begin position="1"/>
        <end position="16"/>
    </location>
</feature>
<dbReference type="Pfam" id="PF07394">
    <property type="entry name" value="DUF1501"/>
    <property type="match status" value="1"/>
</dbReference>
<comment type="caution">
    <text evidence="4">The sequence shown here is derived from an EMBL/GenBank/DDBJ whole genome shotgun (WGS) entry which is preliminary data.</text>
</comment>
<dbReference type="PROSITE" id="PS51820">
    <property type="entry name" value="PA14"/>
    <property type="match status" value="1"/>
</dbReference>
<organism evidence="4 5">
    <name type="scientific">Effrenium voratum</name>
    <dbReference type="NCBI Taxonomy" id="2562239"/>
    <lineage>
        <taxon>Eukaryota</taxon>
        <taxon>Sar</taxon>
        <taxon>Alveolata</taxon>
        <taxon>Dinophyceae</taxon>
        <taxon>Suessiales</taxon>
        <taxon>Symbiodiniaceae</taxon>
        <taxon>Effrenium</taxon>
    </lineage>
</organism>
<dbReference type="SUPFAM" id="SSF56988">
    <property type="entry name" value="Anthrax protective antigen"/>
    <property type="match status" value="1"/>
</dbReference>
<feature type="chain" id="PRO_5041270923" description="PA14 domain-containing protein" evidence="2">
    <location>
        <begin position="17"/>
        <end position="1740"/>
    </location>
</feature>
<feature type="region of interest" description="Disordered" evidence="1">
    <location>
        <begin position="1303"/>
        <end position="1322"/>
    </location>
</feature>
<dbReference type="InterPro" id="IPR010869">
    <property type="entry name" value="DUF1501"/>
</dbReference>
<dbReference type="PANTHER" id="PTHR43737:SF1">
    <property type="entry name" value="DUF1501 DOMAIN-CONTAINING PROTEIN"/>
    <property type="match status" value="1"/>
</dbReference>
<dbReference type="InterPro" id="IPR011658">
    <property type="entry name" value="PA14_dom"/>
</dbReference>
<sequence>MSLRLTLLLLLGTTAAADCHDGSCRNQGSLFLQKEMLQRVAKLYAEEDVAEMLKEGYILPDSHNRTRERDARFLLSASFGPTRKSLEQLGQVSHGEWLRQQMELPAGSLREFYRARVNPFYEVEVDSKSSFTPRSACAVGSRWRRHVFTLEDQGRKVEVKNGQLLVGGAFRSDVSLGTLGSRWSGFENYTGYICFLEEGLGNDVHISSHSNCPWNVPKSAMPNPAVYLADASQAVHTELPFLPGPSSSVLLQSYSGPCTLEGAEFIHLEGRFYAADPRVELLANTFASPVAKLCTPVTFINEKGCLSPPLPADQPKTAGLTAEVHLLSETPAGFISKTGTLPNFAFLDTQINYASSSSSWRSELPKDKFAIQWRGTLKIQTAGLYTFFLTSDDGSRLELDGVEVVLNGGFHGMEEKSGQVNLTQGGHTLLVEFYEGGGGAGIIFYWQGPDSNDAKEVVPPEVFETTPPKVMECPTCGSPGEVANMPELGHHFRFYTTRDDADNDLDSHFFDRFDTKLSKSTVWTAKALGAEDQLRQRTAWALSQIFVVSANGFGRNERTEVWLNYYDIFVRNAFGNFRDLLREVTYNPLMGSYLTNTGSSSYDYNNRFPNENYAREIMQLFTIGLDMLYPNGTAVRDAQGNVVPTYGMDKIVSFAKVFTGFQERSFRANIENWDNDNLIDPLKMDAGRHDVHPKNDLYGGYLGDGLPLCASASVVSKGARFELYSVAYMGEVLDVLPGSDLYTALCAASGPSCTFPVVVELPEDLSCTGDECTAEVQIVKVDGRFYRFIPPPCVYDYLETTKGSSGSYFPMGKAKCPAGTHIMDYNECEAAVVAVYGSHDGNPNLRNNTWAPKGCSYRTGRMYVNPHPVGRTSGGDYNTICLPHVFVHETGRVSAKNKEPNDFEVQWAGPVPAAGLHLIELKEEAAFSTLPSPAEVLALPGAFRPTSSCTLCEGQVKVFHPQNDGPELTESAVFEVEGRFFHNLRKTVHLGASSFRNPPVFLKGQQGRVAERAALEEVECLLDHLFHHKNTPVFISKRLIQRFGISNPSPSYLEAVQHAFRTGSYESMPFSGVYGDLGAAVAAALLHPQADMEGHTSRQFHGSLREPMLKLIHFMRSMEYMDVSQEFVVFKELQDVLGQFPFQSPTVFNFYLADFNLPEPEPENEVGMTTTTGMPGMPEPEAETLVAPELQIFTPPHFIGFLNGMSSLIKYGVNERCDSVRGFGQRPQSYNGLDWREKCPMGTLHLPDDGEDKVLNELDVLLTGGRLTNVTRAAAAEAYRTAPSAQRLQRAQQAVLLSPEFNTLGDPLPKPEPRAPTVATGPTAQKPYKAAIVLFLAGGADTWNMVVPQNCPIYQEYVDFRTDLHLDPEDLIAINVTGQPCSEFGIHGSFSYLKELYDEKDLAFVTNIGSLVEPLNKQQFRGGLKRRCVGLFSHSDQQTAAQTLECQTEGNSPRGAGGRMTDALVSQEVPVRATSFSVAGSAIFAQGVLTNRQIVSEAGNKRFADFELWREAISNITRQQHANVFSEQYAKVFLDSIETTEELGRAIEDVELATSYSTNSGLQKQLSQVAKLIRVREVRKAERDFFFVQVGGWDMHSNLNNGLVNSFGSINAALRGFVAEMKAQNVWDSVVLASTSEFARTLDSNGGGSDHAWAGQHFVIGGKVKGGQMLNKFPSSLKEGGYNDLGRGRLIPEYPWESMLVPMAEWMGLETTAAVMGEVFPNFGNFNSSVVQGQDFLFEP</sequence>
<dbReference type="Proteomes" id="UP001178507">
    <property type="component" value="Unassembled WGS sequence"/>
</dbReference>
<dbReference type="Pfam" id="PF07691">
    <property type="entry name" value="PA14"/>
    <property type="match status" value="1"/>
</dbReference>
<evidence type="ECO:0000259" key="3">
    <source>
        <dbReference type="PROSITE" id="PS51820"/>
    </source>
</evidence>
<dbReference type="SMART" id="SM00758">
    <property type="entry name" value="PA14"/>
    <property type="match status" value="1"/>
</dbReference>
<dbReference type="EMBL" id="CAUJNA010003204">
    <property type="protein sequence ID" value="CAJ1395593.1"/>
    <property type="molecule type" value="Genomic_DNA"/>
</dbReference>